<sequence length="28" mass="3369">MKMMANFAGTWNHYNRRIDSLNMVRVLV</sequence>
<evidence type="ECO:0000313" key="1">
    <source>
        <dbReference type="EMBL" id="MBX58757.1"/>
    </source>
</evidence>
<name>A0A2P2PVI2_RHIMU</name>
<reference evidence="1" key="1">
    <citation type="submission" date="2018-02" db="EMBL/GenBank/DDBJ databases">
        <title>Rhizophora mucronata_Transcriptome.</title>
        <authorList>
            <person name="Meera S.P."/>
            <person name="Sreeshan A."/>
            <person name="Augustine A."/>
        </authorList>
    </citation>
    <scope>NUCLEOTIDE SEQUENCE</scope>
    <source>
        <tissue evidence="1">Leaf</tissue>
    </source>
</reference>
<proteinExistence type="predicted"/>
<dbReference type="AlphaFoldDB" id="A0A2P2PVI2"/>
<accession>A0A2P2PVI2</accession>
<organism evidence="1">
    <name type="scientific">Rhizophora mucronata</name>
    <name type="common">Asiatic mangrove</name>
    <dbReference type="NCBI Taxonomy" id="61149"/>
    <lineage>
        <taxon>Eukaryota</taxon>
        <taxon>Viridiplantae</taxon>
        <taxon>Streptophyta</taxon>
        <taxon>Embryophyta</taxon>
        <taxon>Tracheophyta</taxon>
        <taxon>Spermatophyta</taxon>
        <taxon>Magnoliopsida</taxon>
        <taxon>eudicotyledons</taxon>
        <taxon>Gunneridae</taxon>
        <taxon>Pentapetalae</taxon>
        <taxon>rosids</taxon>
        <taxon>fabids</taxon>
        <taxon>Malpighiales</taxon>
        <taxon>Rhizophoraceae</taxon>
        <taxon>Rhizophora</taxon>
    </lineage>
</organism>
<dbReference type="EMBL" id="GGEC01078273">
    <property type="protein sequence ID" value="MBX58757.1"/>
    <property type="molecule type" value="Transcribed_RNA"/>
</dbReference>
<protein>
    <submittedName>
        <fullName evidence="1">Uncharacterized protein</fullName>
    </submittedName>
</protein>